<keyword evidence="5 11" id="KW-0812">Transmembrane</keyword>
<dbReference type="InterPro" id="IPR001611">
    <property type="entry name" value="Leu-rich_rpt"/>
</dbReference>
<keyword evidence="8 11" id="KW-0472">Membrane</keyword>
<gene>
    <name evidence="13" type="primary">LOC127744981</name>
</gene>
<keyword evidence="9" id="KW-0675">Receptor</keyword>
<dbReference type="PRINTS" id="PR00019">
    <property type="entry name" value="LEURICHRPT"/>
</dbReference>
<dbReference type="GO" id="GO:0005886">
    <property type="term" value="C:plasma membrane"/>
    <property type="evidence" value="ECO:0007669"/>
    <property type="project" value="UniProtKB-SubCell"/>
</dbReference>
<dbReference type="SUPFAM" id="SSF52058">
    <property type="entry name" value="L domain-like"/>
    <property type="match status" value="1"/>
</dbReference>
<dbReference type="PANTHER" id="PTHR27004:SF435">
    <property type="entry name" value="LEUCINE-RICH REPEAT-CONTAINING N-TERMINAL PLANT-TYPE DOMAIN-CONTAINING PROTEIN"/>
    <property type="match status" value="1"/>
</dbReference>
<protein>
    <submittedName>
        <fullName evidence="13">Receptor-like protein 33</fullName>
    </submittedName>
</protein>
<evidence type="ECO:0000256" key="7">
    <source>
        <dbReference type="ARBA" id="ARBA00022989"/>
    </source>
</evidence>
<evidence type="ECO:0000313" key="12">
    <source>
        <dbReference type="Proteomes" id="UP000515211"/>
    </source>
</evidence>
<reference evidence="13" key="2">
    <citation type="submission" date="2025-08" db="UniProtKB">
        <authorList>
            <consortium name="RefSeq"/>
        </authorList>
    </citation>
    <scope>IDENTIFICATION</scope>
    <source>
        <tissue evidence="13">Whole plant</tissue>
    </source>
</reference>
<comment type="subcellular location">
    <subcellularLocation>
        <location evidence="1">Cell membrane</location>
        <topology evidence="1">Single-pass type I membrane protein</topology>
    </subcellularLocation>
</comment>
<evidence type="ECO:0000256" key="6">
    <source>
        <dbReference type="ARBA" id="ARBA00022737"/>
    </source>
</evidence>
<evidence type="ECO:0000313" key="13">
    <source>
        <dbReference type="RefSeq" id="XP_052113865.1"/>
    </source>
</evidence>
<dbReference type="KEGG" id="adu:127744981"/>
<keyword evidence="4" id="KW-0433">Leucine-rich repeat</keyword>
<keyword evidence="12" id="KW-1185">Reference proteome</keyword>
<sequence>MFGVMNLRQNNLSGLIPDMFPASCALRTLDLHGNKLEGHIPKSVGNCTTLEVLDLGNNQITDGFPCSLKNLSTLRVLVLRDNNFHGNIGCPKTSDTWKMLQIVDLAFNKFNGALPGKWFRTWEAMMDDENKADSGVNHLQFEVLKFRTKYYQDSVTVTSKGLTMELVKILTIFTSIDFSSNHFEGEIPKELYDFKALYVLNLSNNALSGQLPSSIGNLKHLESLDLSKNSLQGEIPTELASLNFLSVLNISFNQLQGRIPTGTQIQSFLNTSFVGNNGLCGPPLTANCSATHDTFNSLGQQDSAIDWNFISVEVGFIFGLAVVIGPILFCKKWKLKYWQFLDRVLCWIFPQLSLEYERRGGQSYNVLVWRRY</sequence>
<evidence type="ECO:0000256" key="4">
    <source>
        <dbReference type="ARBA" id="ARBA00022614"/>
    </source>
</evidence>
<dbReference type="FunFam" id="3.80.10.10:FF:000383">
    <property type="entry name" value="Leucine-rich repeat receptor protein kinase EMS1"/>
    <property type="match status" value="1"/>
</dbReference>
<evidence type="ECO:0000256" key="8">
    <source>
        <dbReference type="ARBA" id="ARBA00023136"/>
    </source>
</evidence>
<evidence type="ECO:0000256" key="10">
    <source>
        <dbReference type="ARBA" id="ARBA00023180"/>
    </source>
</evidence>
<dbReference type="AlphaFoldDB" id="A0A9C6TC70"/>
<proteinExistence type="inferred from homology"/>
<dbReference type="InterPro" id="IPR032675">
    <property type="entry name" value="LRR_dom_sf"/>
</dbReference>
<dbReference type="GeneID" id="127744981"/>
<reference evidence="12" key="1">
    <citation type="journal article" date="2016" name="Nat. Genet.">
        <title>The genome sequences of Arachis duranensis and Arachis ipaensis, the diploid ancestors of cultivated peanut.</title>
        <authorList>
            <person name="Bertioli D.J."/>
            <person name="Cannon S.B."/>
            <person name="Froenicke L."/>
            <person name="Huang G."/>
            <person name="Farmer A.D."/>
            <person name="Cannon E.K."/>
            <person name="Liu X."/>
            <person name="Gao D."/>
            <person name="Clevenger J."/>
            <person name="Dash S."/>
            <person name="Ren L."/>
            <person name="Moretzsohn M.C."/>
            <person name="Shirasawa K."/>
            <person name="Huang W."/>
            <person name="Vidigal B."/>
            <person name="Abernathy B."/>
            <person name="Chu Y."/>
            <person name="Niederhuth C.E."/>
            <person name="Umale P."/>
            <person name="Araujo A.C."/>
            <person name="Kozik A."/>
            <person name="Kim K.D."/>
            <person name="Burow M.D."/>
            <person name="Varshney R.K."/>
            <person name="Wang X."/>
            <person name="Zhang X."/>
            <person name="Barkley N."/>
            <person name="Guimaraes P.M."/>
            <person name="Isobe S."/>
            <person name="Guo B."/>
            <person name="Liao B."/>
            <person name="Stalker H.T."/>
            <person name="Schmitz R.J."/>
            <person name="Scheffler B.E."/>
            <person name="Leal-Bertioli S.C."/>
            <person name="Xun X."/>
            <person name="Jackson S.A."/>
            <person name="Michelmore R."/>
            <person name="Ozias-Akins P."/>
        </authorList>
    </citation>
    <scope>NUCLEOTIDE SEQUENCE [LARGE SCALE GENOMIC DNA]</scope>
    <source>
        <strain evidence="12">cv. V14167</strain>
    </source>
</reference>
<keyword evidence="7 11" id="KW-1133">Transmembrane helix</keyword>
<comment type="similarity">
    <text evidence="2">Belongs to the RLP family.</text>
</comment>
<keyword evidence="3" id="KW-1003">Cell membrane</keyword>
<keyword evidence="6" id="KW-0677">Repeat</keyword>
<evidence type="ECO:0000256" key="11">
    <source>
        <dbReference type="SAM" id="Phobius"/>
    </source>
</evidence>
<evidence type="ECO:0000256" key="2">
    <source>
        <dbReference type="ARBA" id="ARBA00009592"/>
    </source>
</evidence>
<organism evidence="12 13">
    <name type="scientific">Arachis duranensis</name>
    <name type="common">Wild peanut</name>
    <dbReference type="NCBI Taxonomy" id="130453"/>
    <lineage>
        <taxon>Eukaryota</taxon>
        <taxon>Viridiplantae</taxon>
        <taxon>Streptophyta</taxon>
        <taxon>Embryophyta</taxon>
        <taxon>Tracheophyta</taxon>
        <taxon>Spermatophyta</taxon>
        <taxon>Magnoliopsida</taxon>
        <taxon>eudicotyledons</taxon>
        <taxon>Gunneridae</taxon>
        <taxon>Pentapetalae</taxon>
        <taxon>rosids</taxon>
        <taxon>fabids</taxon>
        <taxon>Fabales</taxon>
        <taxon>Fabaceae</taxon>
        <taxon>Papilionoideae</taxon>
        <taxon>50 kb inversion clade</taxon>
        <taxon>dalbergioids sensu lato</taxon>
        <taxon>Dalbergieae</taxon>
        <taxon>Pterocarpus clade</taxon>
        <taxon>Arachis</taxon>
    </lineage>
</organism>
<evidence type="ECO:0000256" key="9">
    <source>
        <dbReference type="ARBA" id="ARBA00023170"/>
    </source>
</evidence>
<dbReference type="Proteomes" id="UP000515211">
    <property type="component" value="Chromosome 2"/>
</dbReference>
<dbReference type="FunFam" id="3.80.10.10:FF:000111">
    <property type="entry name" value="LRR receptor-like serine/threonine-protein kinase ERECTA"/>
    <property type="match status" value="1"/>
</dbReference>
<dbReference type="Gene3D" id="3.80.10.10">
    <property type="entry name" value="Ribonuclease Inhibitor"/>
    <property type="match status" value="1"/>
</dbReference>
<dbReference type="Pfam" id="PF13855">
    <property type="entry name" value="LRR_8"/>
    <property type="match status" value="2"/>
</dbReference>
<dbReference type="PANTHER" id="PTHR27004">
    <property type="entry name" value="RECEPTOR-LIKE PROTEIN 12 ISOFORM X1"/>
    <property type="match status" value="1"/>
</dbReference>
<keyword evidence="10" id="KW-0325">Glycoprotein</keyword>
<name>A0A9C6TC70_ARADU</name>
<feature type="transmembrane region" description="Helical" evidence="11">
    <location>
        <begin position="307"/>
        <end position="329"/>
    </location>
</feature>
<evidence type="ECO:0000256" key="5">
    <source>
        <dbReference type="ARBA" id="ARBA00022692"/>
    </source>
</evidence>
<evidence type="ECO:0000256" key="1">
    <source>
        <dbReference type="ARBA" id="ARBA00004251"/>
    </source>
</evidence>
<accession>A0A9C6TC70</accession>
<evidence type="ECO:0000256" key="3">
    <source>
        <dbReference type="ARBA" id="ARBA00022475"/>
    </source>
</evidence>
<dbReference type="RefSeq" id="XP_052113865.1">
    <property type="nucleotide sequence ID" value="XM_052257905.1"/>
</dbReference>